<reference evidence="11" key="2">
    <citation type="journal article" date="2018" name="Environ. Sci. Technol.">
        <title>The Toxicogenome of Hyalella azteca: A Model for Sediment Ecotoxicology and Evolutionary Toxicology.</title>
        <authorList>
            <person name="Poynton H.C."/>
            <person name="Hasenbein S."/>
            <person name="Benoit J.B."/>
            <person name="Sepulveda M.S."/>
            <person name="Poelchau M.F."/>
            <person name="Hughes D.S.T."/>
            <person name="Murali S.C."/>
            <person name="Chen S."/>
            <person name="Glastad K.M."/>
            <person name="Goodisman M.A.D."/>
            <person name="Werren J.H."/>
            <person name="Vineis J.H."/>
            <person name="Bowen J.L."/>
            <person name="Friedrich M."/>
            <person name="Jones J."/>
            <person name="Robertson H.M."/>
            <person name="Feyereisen R."/>
            <person name="Mechler-Hickson A."/>
            <person name="Mathers N."/>
            <person name="Lee C.E."/>
            <person name="Colbourne J.K."/>
            <person name="Biales A."/>
            <person name="Johnston J.S."/>
            <person name="Wellborn G.A."/>
            <person name="Rosendale A.J."/>
            <person name="Cridge A.G."/>
            <person name="Munoz-Torres M.C."/>
            <person name="Bain P.A."/>
            <person name="Manny A.R."/>
            <person name="Major K.M."/>
            <person name="Lambert F.N."/>
            <person name="Vulpe C.D."/>
            <person name="Tuck P."/>
            <person name="Blalock B.J."/>
            <person name="Lin Y.Y."/>
            <person name="Smith M.E."/>
            <person name="Ochoa-Acuna H."/>
            <person name="Chen M.M."/>
            <person name="Childers C.P."/>
            <person name="Qu J."/>
            <person name="Dugan S."/>
            <person name="Lee S.L."/>
            <person name="Chao H."/>
            <person name="Dinh H."/>
            <person name="Han Y."/>
            <person name="Doddapaneni H."/>
            <person name="Worley K.C."/>
            <person name="Muzny D.M."/>
            <person name="Gibbs R.A."/>
            <person name="Richards S."/>
        </authorList>
    </citation>
    <scope>NUCLEOTIDE SEQUENCE</scope>
    <source>
        <strain evidence="11">HAZT.00-mixed</strain>
        <tissue evidence="11">Whole organism</tissue>
    </source>
</reference>
<evidence type="ECO:0000259" key="10">
    <source>
        <dbReference type="PROSITE" id="PS50157"/>
    </source>
</evidence>
<keyword evidence="2" id="KW-0479">Metal-binding</keyword>
<feature type="compositionally biased region" description="Acidic residues" evidence="9">
    <location>
        <begin position="1371"/>
        <end position="1383"/>
    </location>
</feature>
<dbReference type="SMART" id="SM00355">
    <property type="entry name" value="ZnF_C2H2"/>
    <property type="match status" value="11"/>
</dbReference>
<feature type="domain" description="C2H2-type" evidence="10">
    <location>
        <begin position="999"/>
        <end position="1027"/>
    </location>
</feature>
<dbReference type="OrthoDB" id="6336709at2759"/>
<feature type="compositionally biased region" description="Polar residues" evidence="9">
    <location>
        <begin position="1181"/>
        <end position="1194"/>
    </location>
</feature>
<comment type="subcellular location">
    <subcellularLocation>
        <location evidence="1">Nucleus</location>
    </subcellularLocation>
</comment>
<organism evidence="11">
    <name type="scientific">Hyalella azteca</name>
    <name type="common">Amphipod</name>
    <dbReference type="NCBI Taxonomy" id="294128"/>
    <lineage>
        <taxon>Eukaryota</taxon>
        <taxon>Metazoa</taxon>
        <taxon>Ecdysozoa</taxon>
        <taxon>Arthropoda</taxon>
        <taxon>Crustacea</taxon>
        <taxon>Multicrustacea</taxon>
        <taxon>Malacostraca</taxon>
        <taxon>Eumalacostraca</taxon>
        <taxon>Peracarida</taxon>
        <taxon>Amphipoda</taxon>
        <taxon>Senticaudata</taxon>
        <taxon>Talitrida</taxon>
        <taxon>Talitroidea</taxon>
        <taxon>Hyalellidae</taxon>
        <taxon>Hyalella</taxon>
    </lineage>
</organism>
<evidence type="ECO:0000256" key="4">
    <source>
        <dbReference type="ARBA" id="ARBA00022771"/>
    </source>
</evidence>
<dbReference type="Pfam" id="PF23611">
    <property type="entry name" value="zf-C2H2_16"/>
    <property type="match status" value="1"/>
</dbReference>
<feature type="compositionally biased region" description="Polar residues" evidence="9">
    <location>
        <begin position="339"/>
        <end position="349"/>
    </location>
</feature>
<reference evidence="11" key="1">
    <citation type="submission" date="2014-08" db="EMBL/GenBank/DDBJ databases">
        <authorList>
            <person name="Murali S."/>
            <person name="Richards S."/>
            <person name="Bandaranaike D."/>
            <person name="Bellair M."/>
            <person name="Blankenburg K."/>
            <person name="Chao H."/>
            <person name="Dinh H."/>
            <person name="Doddapaneni H."/>
            <person name="Dugan-Rocha S."/>
            <person name="Elkadiri S."/>
            <person name="Gnanaolivu R."/>
            <person name="Hughes D."/>
            <person name="Lee S."/>
            <person name="Li M."/>
            <person name="Ming W."/>
            <person name="Munidasa M."/>
            <person name="Muniz J."/>
            <person name="Nguyen L."/>
            <person name="Osuji N."/>
            <person name="Pu L.-L."/>
            <person name="Puazo M."/>
            <person name="Skinner E."/>
            <person name="Qu C."/>
            <person name="Quiroz J."/>
            <person name="Raj R."/>
            <person name="Weissenberger G."/>
            <person name="Xin Y."/>
            <person name="Zou X."/>
            <person name="Han Y."/>
            <person name="Worley K."/>
            <person name="Muzny D."/>
            <person name="Gibbs R."/>
        </authorList>
    </citation>
    <scope>NUCLEOTIDE SEQUENCE</scope>
    <source>
        <strain evidence="11">HAZT.00-mixed</strain>
        <tissue evidence="11">Whole organism</tissue>
    </source>
</reference>
<dbReference type="InterPro" id="IPR056438">
    <property type="entry name" value="Znf-C2H2_CTCF"/>
</dbReference>
<evidence type="ECO:0000256" key="9">
    <source>
        <dbReference type="SAM" id="MobiDB-lite"/>
    </source>
</evidence>
<feature type="region of interest" description="Disordered" evidence="9">
    <location>
        <begin position="1"/>
        <end position="86"/>
    </location>
</feature>
<reference evidence="11" key="3">
    <citation type="submission" date="2019-06" db="EMBL/GenBank/DDBJ databases">
        <authorList>
            <person name="Poynton C."/>
            <person name="Hasenbein S."/>
            <person name="Benoit J.B."/>
            <person name="Sepulveda M.S."/>
            <person name="Poelchau M.F."/>
            <person name="Murali S.C."/>
            <person name="Chen S."/>
            <person name="Glastad K.M."/>
            <person name="Werren J.H."/>
            <person name="Vineis J.H."/>
            <person name="Bowen J.L."/>
            <person name="Friedrich M."/>
            <person name="Jones J."/>
            <person name="Robertson H.M."/>
            <person name="Feyereisen R."/>
            <person name="Mechler-Hickson A."/>
            <person name="Mathers N."/>
            <person name="Lee C.E."/>
            <person name="Colbourne J.K."/>
            <person name="Biales A."/>
            <person name="Johnston J.S."/>
            <person name="Wellborn G.A."/>
            <person name="Rosendale A.J."/>
            <person name="Cridge A.G."/>
            <person name="Munoz-Torres M.C."/>
            <person name="Bain P.A."/>
            <person name="Manny A.R."/>
            <person name="Major K.M."/>
            <person name="Lambert F.N."/>
            <person name="Vulpe C.D."/>
            <person name="Tuck P."/>
            <person name="Blalock B.J."/>
            <person name="Lin Y.-Y."/>
            <person name="Smith M.E."/>
            <person name="Ochoa-Acuna H."/>
            <person name="Chen M.-J.M."/>
            <person name="Childers C.P."/>
            <person name="Qu J."/>
            <person name="Dugan S."/>
            <person name="Lee S.L."/>
            <person name="Chao H."/>
            <person name="Dinh H."/>
            <person name="Han Y."/>
            <person name="Doddapaneni H."/>
            <person name="Worley K.C."/>
            <person name="Muzny D.M."/>
            <person name="Gibbs R.A."/>
            <person name="Richards S."/>
        </authorList>
    </citation>
    <scope>NUCLEOTIDE SEQUENCE</scope>
    <source>
        <strain evidence="11">HAZT.00-mixed</strain>
        <tissue evidence="11">Whole organism</tissue>
    </source>
</reference>
<comment type="caution">
    <text evidence="11">The sequence shown here is derived from an EMBL/GenBank/DDBJ whole genome shotgun (WGS) entry which is preliminary data.</text>
</comment>
<feature type="domain" description="C2H2-type" evidence="10">
    <location>
        <begin position="1574"/>
        <end position="1601"/>
    </location>
</feature>
<sequence length="1687" mass="185898">MPRRPSYTGDAGPAPRTGQSLILGDDEPAGGEDLYPQQANSYTKSGQSYDPDYRPSGMRSSSSKRSCSRRGGRPGRVYKKRNLGARGRSVPLGRPLYTLENWDLINAKVRQSLRVPKFKVDRDFVTWVDSDPVLLLQRKKHGSAGQEAEVSAVERFTRTLELIARNERALLDAAQSVPPQLQLMPAAPFQDTPFVPALKDSEIEEISSPDTALPCDNDTAKHSYKYPIYTPPRVLASPPEESPWVLPCVSVSLIALKVSALGDAVYPQLDRAITEAAASTRPQDSYSWDLERNVMENDKDDIDQPGKLAKKYISAKKRTSKAGKTCAELTLSEARSETPGVQSRKTSLVVTPPRRSSRTPKLKLEKDFITWSEPSEGDGHIIVSGARHGAASSSVTSPVVASEDNGTSSYGMAGQDTRLTLRRTGSEYQVVVPTSPLTSPEERRRRFTSARRRCPFVGSEVHTHGGSERIGFARKGLKRKLNLSANTNDRPEMKISCLNSSKRRHTLHTTKASTNEQPQQSIRLVNSECGTTDGSEVRGPCSGSEVRGTSSGSEVRGISTGSEVRGTSTGSEVRGTSSGSEVRTTSGSEVRGTTASSEVHSGGADVGTSILGGVEDDENMDESCTQLLVDEEKSTGRGNVRCHSGADDRDVRVVQDGADSNDMPCDSLTLGESNKKHNLDHINTSEVEDLEPHSPTNNNRDGDDSSDVMNDSLFGGTRCYVYHGDSLVPVDASEAFIEPLDDFCSRKHRSLLSLDCFSRVIPTSDVTERILTPRRLITEDKQDVALKIPKVESGTLLKQASNDESGSNIDNVDDAGIELEATSENISTKSRYQTRASLGGLKQAKNYPGSENGVSLEPCEVQQSISTDFPTTPKVPTLLEKSEPFVTPETVTPSGKTEKKPRSKVIRPTLFCDECPYRSRAMSLFALHKADHALKAGRDPCPKDAPLSELVFDGIAVSAHGIDLARLLRCPMCTYATIYKASFTLHRKHHEKISGKPSYPCPFCIRFFFMKTELASHIEKDHEDKAATYARNNASQSAVAAPNPQPPAESACMTGTSVVKEATNIQQEFNDKNDSVAVNESLGLEAPHDISSCHINEADESSHVLKDILDRPIDIEVTKTRPKAPMVTLSAATSSALRAGQHEELFPSAARTAEILCPVPKSEIGEKSFASDNAEDEDPSSRTSEFSDTPSSKLMYSSPCKISIASPTTDRSPKSISIVAAEDQTNESKTIVAFSAEFCSPCGTEDASFDENLIKTESQSPCPSASSAPTSQFSANFGTSAVRRKLKSMMAVRAGRILKSSTRYRRSKASVADTIEFVLSRVRSELGGSNRRLLNKRKKIKGSARNVYKNIPRFERSENKIVKGKTTMSEPDVEDEEAADDEHDSLAQKEEVVSPSNKFNEATYRAVALSRSYRLAQSPRSSQSEKFSCKHCDFHTDLSVVFSNHMKKHELKSQKLVRGKHPCPHCSFRSANRNYLKRHISRHTGVDLFECPHCSYKTALKKSYLEHVRNHRGQRHTCETCGYSTAYETSYKRHLLTHDKSNLLRCRYNGCNFSTFRGDVLKAHNSTHVPDKKFKCHECAYQTSTKFMLKVHIANHTGEGLLQCPYCAFSTAKRYNLNNHIRYHTGKGRLDCGEPGCTYFTFRSVYLRRHRLHQHGIVAPEPELKTGEEQVDSEGRKRLEVEEIKVE</sequence>
<feature type="compositionally biased region" description="Polar residues" evidence="9">
    <location>
        <begin position="37"/>
        <end position="48"/>
    </location>
</feature>
<dbReference type="PANTHER" id="PTHR24392">
    <property type="entry name" value="ZINC FINGER PROTEIN"/>
    <property type="match status" value="1"/>
</dbReference>
<keyword evidence="4 8" id="KW-0863">Zinc-finger</keyword>
<keyword evidence="3" id="KW-0677">Repeat</keyword>
<dbReference type="Proteomes" id="UP000711488">
    <property type="component" value="Unassembled WGS sequence"/>
</dbReference>
<evidence type="ECO:0000256" key="3">
    <source>
        <dbReference type="ARBA" id="ARBA00022737"/>
    </source>
</evidence>
<dbReference type="Gene3D" id="3.30.160.60">
    <property type="entry name" value="Classic Zinc Finger"/>
    <property type="match status" value="5"/>
</dbReference>
<feature type="region of interest" description="Disordered" evidence="9">
    <location>
        <begin position="529"/>
        <end position="622"/>
    </location>
</feature>
<dbReference type="GO" id="GO:0008270">
    <property type="term" value="F:zinc ion binding"/>
    <property type="evidence" value="ECO:0007669"/>
    <property type="project" value="UniProtKB-KW"/>
</dbReference>
<dbReference type="InterPro" id="IPR013087">
    <property type="entry name" value="Znf_C2H2_type"/>
</dbReference>
<feature type="domain" description="C2H2-type" evidence="10">
    <location>
        <begin position="1489"/>
        <end position="1516"/>
    </location>
</feature>
<feature type="compositionally biased region" description="Basic and acidic residues" evidence="9">
    <location>
        <begin position="1662"/>
        <end position="1687"/>
    </location>
</feature>
<dbReference type="GO" id="GO:0005634">
    <property type="term" value="C:nucleus"/>
    <property type="evidence" value="ECO:0007669"/>
    <property type="project" value="UniProtKB-SubCell"/>
</dbReference>
<accession>A0A6A0H8Q4</accession>
<name>A0A6A0H8Q4_HYAAZ</name>
<feature type="domain" description="C2H2-type" evidence="10">
    <location>
        <begin position="1602"/>
        <end position="1629"/>
    </location>
</feature>
<feature type="region of interest" description="Disordered" evidence="9">
    <location>
        <begin position="337"/>
        <end position="360"/>
    </location>
</feature>
<evidence type="ECO:0000256" key="7">
    <source>
        <dbReference type="ARBA" id="ARBA00023242"/>
    </source>
</evidence>
<feature type="region of interest" description="Disordered" evidence="9">
    <location>
        <begin position="651"/>
        <end position="708"/>
    </location>
</feature>
<evidence type="ECO:0000256" key="8">
    <source>
        <dbReference type="PROSITE-ProRule" id="PRU00042"/>
    </source>
</evidence>
<keyword evidence="5" id="KW-0862">Zinc</keyword>
<evidence type="ECO:0000256" key="5">
    <source>
        <dbReference type="ARBA" id="ARBA00022833"/>
    </source>
</evidence>
<feature type="region of interest" description="Disordered" evidence="9">
    <location>
        <begin position="1661"/>
        <end position="1687"/>
    </location>
</feature>
<dbReference type="PROSITE" id="PS00028">
    <property type="entry name" value="ZINC_FINGER_C2H2_1"/>
    <property type="match status" value="1"/>
</dbReference>
<dbReference type="GO" id="GO:0010468">
    <property type="term" value="P:regulation of gene expression"/>
    <property type="evidence" value="ECO:0007669"/>
    <property type="project" value="UniProtKB-ARBA"/>
</dbReference>
<protein>
    <recommendedName>
        <fullName evidence="10">C2H2-type domain-containing protein</fullName>
    </recommendedName>
</protein>
<keyword evidence="7" id="KW-0539">Nucleus</keyword>
<evidence type="ECO:0000256" key="1">
    <source>
        <dbReference type="ARBA" id="ARBA00004123"/>
    </source>
</evidence>
<feature type="region of interest" description="Disordered" evidence="9">
    <location>
        <begin position="1365"/>
        <end position="1393"/>
    </location>
</feature>
<evidence type="ECO:0000256" key="2">
    <source>
        <dbReference type="ARBA" id="ARBA00022723"/>
    </source>
</evidence>
<evidence type="ECO:0000313" key="11">
    <source>
        <dbReference type="EMBL" id="KAA0202136.1"/>
    </source>
</evidence>
<proteinExistence type="predicted"/>
<evidence type="ECO:0000256" key="6">
    <source>
        <dbReference type="ARBA" id="ARBA00023125"/>
    </source>
</evidence>
<feature type="region of interest" description="Disordered" evidence="9">
    <location>
        <begin position="1167"/>
        <end position="1194"/>
    </location>
</feature>
<dbReference type="GO" id="GO:0003677">
    <property type="term" value="F:DNA binding"/>
    <property type="evidence" value="ECO:0007669"/>
    <property type="project" value="UniProtKB-KW"/>
</dbReference>
<dbReference type="SUPFAM" id="SSF57667">
    <property type="entry name" value="beta-beta-alpha zinc fingers"/>
    <property type="match status" value="2"/>
</dbReference>
<gene>
    <name evidence="11" type="ORF">HAZT_HAZT010222</name>
</gene>
<dbReference type="InterPro" id="IPR036236">
    <property type="entry name" value="Znf_C2H2_sf"/>
</dbReference>
<dbReference type="EMBL" id="JQDR03004203">
    <property type="protein sequence ID" value="KAA0202136.1"/>
    <property type="molecule type" value="Genomic_DNA"/>
</dbReference>
<dbReference type="PROSITE" id="PS50157">
    <property type="entry name" value="ZINC_FINGER_C2H2_2"/>
    <property type="match status" value="4"/>
</dbReference>
<keyword evidence="6" id="KW-0238">DNA-binding</keyword>
<feature type="compositionally biased region" description="Basic residues" evidence="9">
    <location>
        <begin position="66"/>
        <end position="83"/>
    </location>
</feature>
<feature type="compositionally biased region" description="Low complexity" evidence="9">
    <location>
        <begin position="54"/>
        <end position="65"/>
    </location>
</feature>
<feature type="compositionally biased region" description="Polar residues" evidence="9">
    <location>
        <begin position="547"/>
        <end position="599"/>
    </location>
</feature>